<name>A0ABQ2GM96_9DEIO</name>
<reference evidence="4" key="1">
    <citation type="journal article" date="2019" name="Int. J. Syst. Evol. Microbiol.">
        <title>The Global Catalogue of Microorganisms (GCM) 10K type strain sequencing project: providing services to taxonomists for standard genome sequencing and annotation.</title>
        <authorList>
            <consortium name="The Broad Institute Genomics Platform"/>
            <consortium name="The Broad Institute Genome Sequencing Center for Infectious Disease"/>
            <person name="Wu L."/>
            <person name="Ma J."/>
        </authorList>
    </citation>
    <scope>NUCLEOTIDE SEQUENCE [LARGE SCALE GENOMIC DNA]</scope>
    <source>
        <strain evidence="4">JCM 15443</strain>
    </source>
</reference>
<evidence type="ECO:0000313" key="4">
    <source>
        <dbReference type="Proteomes" id="UP000661918"/>
    </source>
</evidence>
<feature type="domain" description="NIF system FeS cluster assembly NifU N-terminal" evidence="2">
    <location>
        <begin position="10"/>
        <end position="124"/>
    </location>
</feature>
<evidence type="ECO:0000256" key="1">
    <source>
        <dbReference type="SAM" id="MobiDB-lite"/>
    </source>
</evidence>
<dbReference type="InterPro" id="IPR002871">
    <property type="entry name" value="NIF_FeS_clus_asmbl_NifU_N"/>
</dbReference>
<dbReference type="Gene3D" id="3.90.1010.10">
    <property type="match status" value="1"/>
</dbReference>
<proteinExistence type="predicted"/>
<protein>
    <submittedName>
        <fullName evidence="3">Iron-sulfur cluster assembly scaffold protein</fullName>
    </submittedName>
</protein>
<dbReference type="EMBL" id="BMOM01000005">
    <property type="protein sequence ID" value="GGM03453.1"/>
    <property type="molecule type" value="Genomic_DNA"/>
</dbReference>
<accession>A0ABQ2GM96</accession>
<keyword evidence="4" id="KW-1185">Reference proteome</keyword>
<sequence>MLPEALARQIIEDHRRRPRHTGELPGVPGMSRENPGCGDTVTVWAEVRGGHLAALHFSGRGCAISQSAASLMTVALHGQPLERAREVAAAYRRTILGEAEPDPALGDLLALAGVSRLHARRRCALLAWDALEDALNQTSSQPQEPDAERS</sequence>
<evidence type="ECO:0000313" key="3">
    <source>
        <dbReference type="EMBL" id="GGM03453.1"/>
    </source>
</evidence>
<dbReference type="Pfam" id="PF01592">
    <property type="entry name" value="NifU_N"/>
    <property type="match status" value="1"/>
</dbReference>
<dbReference type="Proteomes" id="UP000661918">
    <property type="component" value="Unassembled WGS sequence"/>
</dbReference>
<organism evidence="3 4">
    <name type="scientific">Deinococcus aerophilus</name>
    <dbReference type="NCBI Taxonomy" id="522488"/>
    <lineage>
        <taxon>Bacteria</taxon>
        <taxon>Thermotogati</taxon>
        <taxon>Deinococcota</taxon>
        <taxon>Deinococci</taxon>
        <taxon>Deinococcales</taxon>
        <taxon>Deinococcaceae</taxon>
        <taxon>Deinococcus</taxon>
    </lineage>
</organism>
<dbReference type="SUPFAM" id="SSF82649">
    <property type="entry name" value="SufE/NifU"/>
    <property type="match status" value="1"/>
</dbReference>
<evidence type="ECO:0000259" key="2">
    <source>
        <dbReference type="Pfam" id="PF01592"/>
    </source>
</evidence>
<dbReference type="NCBIfam" id="TIGR01994">
    <property type="entry name" value="SUF_scaf_2"/>
    <property type="match status" value="1"/>
</dbReference>
<dbReference type="RefSeq" id="WP_188901972.1">
    <property type="nucleotide sequence ID" value="NZ_BMOM01000005.1"/>
</dbReference>
<dbReference type="CDD" id="cd06664">
    <property type="entry name" value="IscU_like"/>
    <property type="match status" value="1"/>
</dbReference>
<gene>
    <name evidence="3" type="ORF">GCM10010841_09810</name>
</gene>
<feature type="region of interest" description="Disordered" evidence="1">
    <location>
        <begin position="16"/>
        <end position="35"/>
    </location>
</feature>
<comment type="caution">
    <text evidence="3">The sequence shown here is derived from an EMBL/GenBank/DDBJ whole genome shotgun (WGS) entry which is preliminary data.</text>
</comment>